<dbReference type="EMBL" id="VSRR010087419">
    <property type="protein sequence ID" value="MPC91343.1"/>
    <property type="molecule type" value="Genomic_DNA"/>
</dbReference>
<reference evidence="2 3" key="1">
    <citation type="submission" date="2019-05" db="EMBL/GenBank/DDBJ databases">
        <title>Another draft genome of Portunus trituberculatus and its Hox gene families provides insights of decapod evolution.</title>
        <authorList>
            <person name="Jeong J.-H."/>
            <person name="Song I."/>
            <person name="Kim S."/>
            <person name="Choi T."/>
            <person name="Kim D."/>
            <person name="Ryu S."/>
            <person name="Kim W."/>
        </authorList>
    </citation>
    <scope>NUCLEOTIDE SEQUENCE [LARGE SCALE GENOMIC DNA]</scope>
    <source>
        <tissue evidence="2">Muscle</tissue>
    </source>
</reference>
<dbReference type="AlphaFoldDB" id="A0A5B7JA49"/>
<keyword evidence="3" id="KW-1185">Reference proteome</keyword>
<dbReference type="OrthoDB" id="10065698at2759"/>
<accession>A0A5B7JA49</accession>
<gene>
    <name evidence="2" type="ORF">E2C01_086371</name>
</gene>
<evidence type="ECO:0000313" key="3">
    <source>
        <dbReference type="Proteomes" id="UP000324222"/>
    </source>
</evidence>
<evidence type="ECO:0000313" key="2">
    <source>
        <dbReference type="EMBL" id="MPC91343.1"/>
    </source>
</evidence>
<sequence>MSSGDLIHKVASQLAHSGHLREERKDPTSHVPHRHWDCRSLPSPPVAPFHCLFSEGSGQLTFSNRSHIRIIAAKALADTQNIRIRGISSPNPL</sequence>
<evidence type="ECO:0000256" key="1">
    <source>
        <dbReference type="SAM" id="MobiDB-lite"/>
    </source>
</evidence>
<proteinExistence type="predicted"/>
<feature type="compositionally biased region" description="Basic and acidic residues" evidence="1">
    <location>
        <begin position="19"/>
        <end position="32"/>
    </location>
</feature>
<dbReference type="Proteomes" id="UP000324222">
    <property type="component" value="Unassembled WGS sequence"/>
</dbReference>
<comment type="caution">
    <text evidence="2">The sequence shown here is derived from an EMBL/GenBank/DDBJ whole genome shotgun (WGS) entry which is preliminary data.</text>
</comment>
<organism evidence="2 3">
    <name type="scientific">Portunus trituberculatus</name>
    <name type="common">Swimming crab</name>
    <name type="synonym">Neptunus trituberculatus</name>
    <dbReference type="NCBI Taxonomy" id="210409"/>
    <lineage>
        <taxon>Eukaryota</taxon>
        <taxon>Metazoa</taxon>
        <taxon>Ecdysozoa</taxon>
        <taxon>Arthropoda</taxon>
        <taxon>Crustacea</taxon>
        <taxon>Multicrustacea</taxon>
        <taxon>Malacostraca</taxon>
        <taxon>Eumalacostraca</taxon>
        <taxon>Eucarida</taxon>
        <taxon>Decapoda</taxon>
        <taxon>Pleocyemata</taxon>
        <taxon>Brachyura</taxon>
        <taxon>Eubrachyura</taxon>
        <taxon>Portunoidea</taxon>
        <taxon>Portunidae</taxon>
        <taxon>Portuninae</taxon>
        <taxon>Portunus</taxon>
    </lineage>
</organism>
<feature type="region of interest" description="Disordered" evidence="1">
    <location>
        <begin position="12"/>
        <end position="32"/>
    </location>
</feature>
<protein>
    <submittedName>
        <fullName evidence="2">Uncharacterized protein</fullName>
    </submittedName>
</protein>
<name>A0A5B7JA49_PORTR</name>